<sequence length="531" mass="58281">MSHEISENTINQEDIGMDSATVSEPGPSTMPTSAHPAFPSAPPPAELPVRAGQIGELLCRPVDEMIPTVIPMFEKVAEGKPFEGLLLSPAEKRALGEELLALYELGNSIYEMDIETIKKRGGALVYVLSARINKGEADGTVWTDELFDFSINLAAIADAAQLKVCHKRVAYFALGILRLSQHLNKVNAAAPAINILIQKLAYQHIFSSIFGVLLEACLISRNYESASLALNRTFLDMVSTSPTYLDVLTYYHHAGTVYSVLGDFVRAKENFLMAVSLPTRNASAIQVSCAKRAILCELINNGKRTVWPQFTSNSVLRAIDKHLANYNELAKQFEYHNWTETRRLLSFKEFKKDCNKGLAERIRESIPRRMILKIRDTFVRLTVGDLAKRMKVGDNVPTVGEVIATLDQMTGSGDISATLTPSSADPLNQALIVVKFIKSSITYDGLTARDMLESAADLAASLERELADGEKRLGASEAYLRKSGLTMKTNSKQSDKLDDVDQMIAAEELFGNGRTKGEVRGAALNLADVGY</sequence>
<dbReference type="InterPro" id="IPR055089">
    <property type="entry name" value="COP9_N"/>
</dbReference>
<dbReference type="InterPro" id="IPR050756">
    <property type="entry name" value="CSN3"/>
</dbReference>
<dbReference type="GeneID" id="91089871"/>
<dbReference type="EMBL" id="CP143790">
    <property type="protein sequence ID" value="WVN90426.1"/>
    <property type="molecule type" value="Genomic_DNA"/>
</dbReference>
<proteinExistence type="predicted"/>
<dbReference type="GO" id="GO:0006511">
    <property type="term" value="P:ubiquitin-dependent protein catabolic process"/>
    <property type="evidence" value="ECO:0007669"/>
    <property type="project" value="TreeGrafter"/>
</dbReference>
<evidence type="ECO:0000256" key="1">
    <source>
        <dbReference type="ARBA" id="ARBA00022490"/>
    </source>
</evidence>
<dbReference type="PANTHER" id="PTHR10758">
    <property type="entry name" value="26S PROTEASOME NON-ATPASE REGULATORY SUBUNIT 3/COP9 SIGNALOSOME COMPLEX SUBUNIT 3"/>
    <property type="match status" value="1"/>
</dbReference>
<reference evidence="4" key="2">
    <citation type="journal article" date="2022" name="Elife">
        <title>Obligate sexual reproduction of a homothallic fungus closely related to the Cryptococcus pathogenic species complex.</title>
        <authorList>
            <person name="Passer A.R."/>
            <person name="Clancey S.A."/>
            <person name="Shea T."/>
            <person name="David-Palma M."/>
            <person name="Averette A.F."/>
            <person name="Boekhout T."/>
            <person name="Porcel B.M."/>
            <person name="Nowrousian M."/>
            <person name="Cuomo C.A."/>
            <person name="Sun S."/>
            <person name="Heitman J."/>
            <person name="Coelho M.A."/>
        </authorList>
    </citation>
    <scope>NUCLEOTIDE SEQUENCE</scope>
    <source>
        <strain evidence="4">CBS 7841</strain>
    </source>
</reference>
<evidence type="ECO:0000313" key="4">
    <source>
        <dbReference type="EMBL" id="WVN90426.1"/>
    </source>
</evidence>
<keyword evidence="5" id="KW-1185">Reference proteome</keyword>
<gene>
    <name evidence="4" type="ORF">L203_105662</name>
</gene>
<accession>A0AAJ8JXK9</accession>
<dbReference type="Proteomes" id="UP000094043">
    <property type="component" value="Chromosome 7"/>
</dbReference>
<dbReference type="GO" id="GO:0008180">
    <property type="term" value="C:COP9 signalosome"/>
    <property type="evidence" value="ECO:0007669"/>
    <property type="project" value="TreeGrafter"/>
</dbReference>
<dbReference type="PANTHER" id="PTHR10758:SF1">
    <property type="entry name" value="COP9 SIGNALOSOME COMPLEX SUBUNIT 3"/>
    <property type="match status" value="1"/>
</dbReference>
<dbReference type="KEGG" id="cdep:91089871"/>
<evidence type="ECO:0000259" key="3">
    <source>
        <dbReference type="Pfam" id="PF22788"/>
    </source>
</evidence>
<feature type="domain" description="COP9 signalosome complex subunit 3 N-terminal helical repeats" evidence="3">
    <location>
        <begin position="122"/>
        <end position="314"/>
    </location>
</feature>
<reference evidence="4" key="3">
    <citation type="submission" date="2024-01" db="EMBL/GenBank/DDBJ databases">
        <authorList>
            <person name="Coelho M.A."/>
            <person name="David-Palma M."/>
            <person name="Shea T."/>
            <person name="Sun S."/>
            <person name="Cuomo C.A."/>
            <person name="Heitman J."/>
        </authorList>
    </citation>
    <scope>NUCLEOTIDE SEQUENCE</scope>
    <source>
        <strain evidence="4">CBS 7841</strain>
    </source>
</reference>
<evidence type="ECO:0000256" key="2">
    <source>
        <dbReference type="SAM" id="MobiDB-lite"/>
    </source>
</evidence>
<keyword evidence="1" id="KW-0963">Cytoplasm</keyword>
<reference evidence="4" key="1">
    <citation type="submission" date="2016-06" db="EMBL/GenBank/DDBJ databases">
        <authorList>
            <person name="Cuomo C."/>
            <person name="Litvintseva A."/>
            <person name="Heitman J."/>
            <person name="Chen Y."/>
            <person name="Sun S."/>
            <person name="Springer D."/>
            <person name="Dromer F."/>
            <person name="Young S."/>
            <person name="Zeng Q."/>
            <person name="Chapman S."/>
            <person name="Gujja S."/>
            <person name="Saif S."/>
            <person name="Birren B."/>
        </authorList>
    </citation>
    <scope>NUCLEOTIDE SEQUENCE</scope>
    <source>
        <strain evidence="4">CBS 7841</strain>
    </source>
</reference>
<protein>
    <recommendedName>
        <fullName evidence="3">COP9 signalosome complex subunit 3 N-terminal helical repeats domain-containing protein</fullName>
    </recommendedName>
</protein>
<name>A0AAJ8JXK9_9TREE</name>
<dbReference type="Pfam" id="PF22788">
    <property type="entry name" value="COP9_hel_rpt"/>
    <property type="match status" value="1"/>
</dbReference>
<evidence type="ECO:0000313" key="5">
    <source>
        <dbReference type="Proteomes" id="UP000094043"/>
    </source>
</evidence>
<feature type="region of interest" description="Disordered" evidence="2">
    <location>
        <begin position="1"/>
        <end position="46"/>
    </location>
</feature>
<dbReference type="RefSeq" id="XP_066071126.1">
    <property type="nucleotide sequence ID" value="XM_066215029.1"/>
</dbReference>
<organism evidence="4 5">
    <name type="scientific">Cryptococcus depauperatus CBS 7841</name>
    <dbReference type="NCBI Taxonomy" id="1295531"/>
    <lineage>
        <taxon>Eukaryota</taxon>
        <taxon>Fungi</taxon>
        <taxon>Dikarya</taxon>
        <taxon>Basidiomycota</taxon>
        <taxon>Agaricomycotina</taxon>
        <taxon>Tremellomycetes</taxon>
        <taxon>Tremellales</taxon>
        <taxon>Cryptococcaceae</taxon>
        <taxon>Cryptococcus</taxon>
    </lineage>
</organism>
<dbReference type="AlphaFoldDB" id="A0AAJ8JXK9"/>